<proteinExistence type="predicted"/>
<organism evidence="1 2">
    <name type="scientific">Parascaris univalens</name>
    <name type="common">Nematode worm</name>
    <dbReference type="NCBI Taxonomy" id="6257"/>
    <lineage>
        <taxon>Eukaryota</taxon>
        <taxon>Metazoa</taxon>
        <taxon>Ecdysozoa</taxon>
        <taxon>Nematoda</taxon>
        <taxon>Chromadorea</taxon>
        <taxon>Rhabditida</taxon>
        <taxon>Spirurina</taxon>
        <taxon>Ascaridomorpha</taxon>
        <taxon>Ascaridoidea</taxon>
        <taxon>Ascarididae</taxon>
        <taxon>Parascaris</taxon>
    </lineage>
</organism>
<reference evidence="2" key="1">
    <citation type="submission" date="2022-11" db="UniProtKB">
        <authorList>
            <consortium name="WormBaseParasite"/>
        </authorList>
    </citation>
    <scope>IDENTIFICATION</scope>
</reference>
<keyword evidence="1" id="KW-1185">Reference proteome</keyword>
<dbReference type="WBParaSite" id="PgR141_g002_t01">
    <property type="protein sequence ID" value="PgR141_g002_t01"/>
    <property type="gene ID" value="PgR141_g002"/>
</dbReference>
<evidence type="ECO:0000313" key="1">
    <source>
        <dbReference type="Proteomes" id="UP000887569"/>
    </source>
</evidence>
<dbReference type="AlphaFoldDB" id="A0A915CF25"/>
<name>A0A915CF25_PARUN</name>
<dbReference type="InterPro" id="IPR031770">
    <property type="entry name" value="Abf-1/2"/>
</dbReference>
<sequence>VHVWTFLDLAKLPKDLCISSCKYQNCGTGSCVKRGGRPTCVCSRCGSGGGSWPSV</sequence>
<dbReference type="PANTHER" id="PTHR37971:SF1">
    <property type="entry name" value="ANTIBACTERIAL FACTOR-RELATED PEPTIDE 1-RELATED"/>
    <property type="match status" value="1"/>
</dbReference>
<dbReference type="PANTHER" id="PTHR37971">
    <property type="entry name" value="ANTIBACTERIAL FACTOR-RELATED PEPTIDE 1-RELATED"/>
    <property type="match status" value="1"/>
</dbReference>
<protein>
    <submittedName>
        <fullName evidence="2">Uncharacterized protein</fullName>
    </submittedName>
</protein>
<evidence type="ECO:0000313" key="2">
    <source>
        <dbReference type="WBParaSite" id="PgR141_g002_t01"/>
    </source>
</evidence>
<dbReference type="Gene3D" id="3.30.30.110">
    <property type="entry name" value="Antibacterial factor-related peptide"/>
    <property type="match status" value="1"/>
</dbReference>
<dbReference type="GO" id="GO:0098542">
    <property type="term" value="P:defense response to other organism"/>
    <property type="evidence" value="ECO:0007669"/>
    <property type="project" value="InterPro"/>
</dbReference>
<dbReference type="Pfam" id="PF16839">
    <property type="entry name" value="Antimicrobial25"/>
    <property type="match status" value="1"/>
</dbReference>
<dbReference type="Proteomes" id="UP000887569">
    <property type="component" value="Unplaced"/>
</dbReference>
<dbReference type="InterPro" id="IPR038204">
    <property type="entry name" value="Abf-1/2_sf"/>
</dbReference>
<accession>A0A915CF25</accession>